<dbReference type="CDD" id="cd06530">
    <property type="entry name" value="S26_SPase_I"/>
    <property type="match status" value="1"/>
</dbReference>
<comment type="caution">
    <text evidence="7">The sequence shown here is derived from an EMBL/GenBank/DDBJ whole genome shotgun (WGS) entry which is preliminary data.</text>
</comment>
<dbReference type="Proteomes" id="UP000827092">
    <property type="component" value="Unassembled WGS sequence"/>
</dbReference>
<evidence type="ECO:0000256" key="2">
    <source>
        <dbReference type="ARBA" id="ARBA00022670"/>
    </source>
</evidence>
<keyword evidence="5" id="KW-1133">Transmembrane helix</keyword>
<keyword evidence="6" id="KW-0472">Membrane</keyword>
<evidence type="ECO:0000256" key="4">
    <source>
        <dbReference type="ARBA" id="ARBA00022801"/>
    </source>
</evidence>
<dbReference type="EMBL" id="JAFNEN010000131">
    <property type="protein sequence ID" value="KAG8193087.1"/>
    <property type="molecule type" value="Genomic_DNA"/>
</dbReference>
<dbReference type="GO" id="GO:0006465">
    <property type="term" value="P:signal peptide processing"/>
    <property type="evidence" value="ECO:0007669"/>
    <property type="project" value="InterPro"/>
</dbReference>
<evidence type="ECO:0000256" key="1">
    <source>
        <dbReference type="ARBA" id="ARBA00004167"/>
    </source>
</evidence>
<evidence type="ECO:0000313" key="8">
    <source>
        <dbReference type="Proteomes" id="UP000827092"/>
    </source>
</evidence>
<comment type="subcellular location">
    <subcellularLocation>
        <location evidence="1">Membrane</location>
        <topology evidence="1">Single-pass membrane protein</topology>
    </subcellularLocation>
</comment>
<keyword evidence="4" id="KW-0378">Hydrolase</keyword>
<dbReference type="SUPFAM" id="SSF51306">
    <property type="entry name" value="LexA/Signal peptidase"/>
    <property type="match status" value="1"/>
</dbReference>
<dbReference type="InterPro" id="IPR037730">
    <property type="entry name" value="IMP2"/>
</dbReference>
<gene>
    <name evidence="7" type="ORF">JTE90_017838</name>
</gene>
<dbReference type="PANTHER" id="PTHR46041">
    <property type="entry name" value="MITOCHONDRIAL INNER MEMBRANE PROTEASE SUBUNIT 2"/>
    <property type="match status" value="1"/>
</dbReference>
<evidence type="ECO:0000256" key="3">
    <source>
        <dbReference type="ARBA" id="ARBA00022692"/>
    </source>
</evidence>
<evidence type="ECO:0000256" key="6">
    <source>
        <dbReference type="ARBA" id="ARBA00023136"/>
    </source>
</evidence>
<dbReference type="PANTHER" id="PTHR46041:SF2">
    <property type="entry name" value="MITOCHONDRIAL INNER MEMBRANE PROTEASE SUBUNIT 2"/>
    <property type="match status" value="1"/>
</dbReference>
<organism evidence="7 8">
    <name type="scientific">Oedothorax gibbosus</name>
    <dbReference type="NCBI Taxonomy" id="931172"/>
    <lineage>
        <taxon>Eukaryota</taxon>
        <taxon>Metazoa</taxon>
        <taxon>Ecdysozoa</taxon>
        <taxon>Arthropoda</taxon>
        <taxon>Chelicerata</taxon>
        <taxon>Arachnida</taxon>
        <taxon>Araneae</taxon>
        <taxon>Araneomorphae</taxon>
        <taxon>Entelegynae</taxon>
        <taxon>Araneoidea</taxon>
        <taxon>Linyphiidae</taxon>
        <taxon>Erigoninae</taxon>
        <taxon>Oedothorax</taxon>
    </lineage>
</organism>
<name>A0AAV6V9D2_9ARAC</name>
<sequence>MSWSKYGLWLKKLAKNFMYSVPVTVVFLDSVGYVAKVEGISMQPALNPDDVHTNDYVLLNKWAIRNFEVRHGDIVALT</sequence>
<dbReference type="AlphaFoldDB" id="A0AAV6V9D2"/>
<dbReference type="GO" id="GO:0004252">
    <property type="term" value="F:serine-type endopeptidase activity"/>
    <property type="evidence" value="ECO:0007669"/>
    <property type="project" value="InterPro"/>
</dbReference>
<keyword evidence="2" id="KW-0645">Protease</keyword>
<evidence type="ECO:0008006" key="9">
    <source>
        <dbReference type="Google" id="ProtNLM"/>
    </source>
</evidence>
<evidence type="ECO:0000256" key="5">
    <source>
        <dbReference type="ARBA" id="ARBA00022989"/>
    </source>
</evidence>
<dbReference type="GO" id="GO:0042720">
    <property type="term" value="C:mitochondrial inner membrane peptidase complex"/>
    <property type="evidence" value="ECO:0007669"/>
    <property type="project" value="InterPro"/>
</dbReference>
<protein>
    <recommendedName>
        <fullName evidence="9">Mitochondrial inner membrane protease subunit 2</fullName>
    </recommendedName>
</protein>
<evidence type="ECO:0000313" key="7">
    <source>
        <dbReference type="EMBL" id="KAG8193087.1"/>
    </source>
</evidence>
<reference evidence="7 8" key="1">
    <citation type="journal article" date="2022" name="Nat. Ecol. Evol.">
        <title>A masculinizing supergene underlies an exaggerated male reproductive morph in a spider.</title>
        <authorList>
            <person name="Hendrickx F."/>
            <person name="De Corte Z."/>
            <person name="Sonet G."/>
            <person name="Van Belleghem S.M."/>
            <person name="Kostlbacher S."/>
            <person name="Vangestel C."/>
        </authorList>
    </citation>
    <scope>NUCLEOTIDE SEQUENCE [LARGE SCALE GENOMIC DNA]</scope>
    <source>
        <strain evidence="7">W744_W776</strain>
    </source>
</reference>
<proteinExistence type="predicted"/>
<dbReference type="GO" id="GO:0006627">
    <property type="term" value="P:protein processing involved in protein targeting to mitochondrion"/>
    <property type="evidence" value="ECO:0007669"/>
    <property type="project" value="InterPro"/>
</dbReference>
<dbReference type="InterPro" id="IPR019533">
    <property type="entry name" value="Peptidase_S26"/>
</dbReference>
<dbReference type="InterPro" id="IPR036286">
    <property type="entry name" value="LexA/Signal_pep-like_sf"/>
</dbReference>
<accession>A0AAV6V9D2</accession>
<keyword evidence="8" id="KW-1185">Reference proteome</keyword>
<keyword evidence="3" id="KW-0812">Transmembrane</keyword>